<accession>A0A7I4YX95</accession>
<sequence length="80" mass="9288">DTFECTPRSQPLPKLAETLQCIWSPYGAMELTPLHWHPAMNLSQKNFPDDEANQMSQGSLRSRCKCERRESSDVWLLHKD</sequence>
<reference evidence="2" key="1">
    <citation type="submission" date="2020-12" db="UniProtKB">
        <authorList>
            <consortium name="WormBaseParasite"/>
        </authorList>
    </citation>
    <scope>IDENTIFICATION</scope>
    <source>
        <strain evidence="2">MHco3</strain>
    </source>
</reference>
<protein>
    <submittedName>
        <fullName evidence="2">Interleukin 12 receptor beta 2</fullName>
    </submittedName>
</protein>
<proteinExistence type="predicted"/>
<dbReference type="WBParaSite" id="HCON_00154445-00001">
    <property type="protein sequence ID" value="HCON_00154445-00001"/>
    <property type="gene ID" value="HCON_00154445"/>
</dbReference>
<dbReference type="AlphaFoldDB" id="A0A7I4YX95"/>
<evidence type="ECO:0000313" key="1">
    <source>
        <dbReference type="Proteomes" id="UP000025227"/>
    </source>
</evidence>
<dbReference type="Proteomes" id="UP000025227">
    <property type="component" value="Unplaced"/>
</dbReference>
<keyword evidence="1" id="KW-1185">Reference proteome</keyword>
<organism evidence="1 2">
    <name type="scientific">Haemonchus contortus</name>
    <name type="common">Barber pole worm</name>
    <dbReference type="NCBI Taxonomy" id="6289"/>
    <lineage>
        <taxon>Eukaryota</taxon>
        <taxon>Metazoa</taxon>
        <taxon>Ecdysozoa</taxon>
        <taxon>Nematoda</taxon>
        <taxon>Chromadorea</taxon>
        <taxon>Rhabditida</taxon>
        <taxon>Rhabditina</taxon>
        <taxon>Rhabditomorpha</taxon>
        <taxon>Strongyloidea</taxon>
        <taxon>Trichostrongylidae</taxon>
        <taxon>Haemonchus</taxon>
    </lineage>
</organism>
<name>A0A7I4YX95_HAECO</name>
<evidence type="ECO:0000313" key="2">
    <source>
        <dbReference type="WBParaSite" id="HCON_00154445-00001"/>
    </source>
</evidence>